<dbReference type="InterPro" id="IPR043358">
    <property type="entry name" value="GNL1-like"/>
</dbReference>
<feature type="region of interest" description="Disordered" evidence="5">
    <location>
        <begin position="1"/>
        <end position="45"/>
    </location>
</feature>
<feature type="compositionally biased region" description="Basic residues" evidence="5">
    <location>
        <begin position="309"/>
        <end position="320"/>
    </location>
</feature>
<dbReference type="PANTHER" id="PTHR45709:SF3">
    <property type="entry name" value="GUANINE NUCLEOTIDE-BINDING PROTEIN-LIKE 1"/>
    <property type="match status" value="1"/>
</dbReference>
<feature type="compositionally biased region" description="Polar residues" evidence="5">
    <location>
        <begin position="153"/>
        <end position="164"/>
    </location>
</feature>
<proteinExistence type="predicted"/>
<keyword evidence="2" id="KW-0342">GTP-binding</keyword>
<dbReference type="Pfam" id="PF01926">
    <property type="entry name" value="MMR_HSR1"/>
    <property type="match status" value="1"/>
</dbReference>
<keyword evidence="1" id="KW-0547">Nucleotide-binding</keyword>
<dbReference type="InterPro" id="IPR006073">
    <property type="entry name" value="GTP-bd"/>
</dbReference>
<comment type="function">
    <text evidence="3">Possible regulatory or functional link with the histocompatibility cluster.</text>
</comment>
<evidence type="ECO:0000256" key="4">
    <source>
        <dbReference type="ARBA" id="ARBA00039902"/>
    </source>
</evidence>
<gene>
    <name evidence="7" type="ORF">PAPYR_6317</name>
</gene>
<reference evidence="7" key="1">
    <citation type="journal article" date="2022" name="bioRxiv">
        <title>Genomics of Preaxostyla Flagellates Illuminates Evolutionary Transitions and the Path Towards Mitochondrial Loss.</title>
        <authorList>
            <person name="Novak L.V.F."/>
            <person name="Treitli S.C."/>
            <person name="Pyrih J."/>
            <person name="Halakuc P."/>
            <person name="Pipaliya S.V."/>
            <person name="Vacek V."/>
            <person name="Brzon O."/>
            <person name="Soukal P."/>
            <person name="Eme L."/>
            <person name="Dacks J.B."/>
            <person name="Karnkowska A."/>
            <person name="Elias M."/>
            <person name="Hampl V."/>
        </authorList>
    </citation>
    <scope>NUCLEOTIDE SEQUENCE</scope>
    <source>
        <strain evidence="7">RCP-MX</strain>
    </source>
</reference>
<feature type="region of interest" description="Disordered" evidence="5">
    <location>
        <begin position="376"/>
        <end position="440"/>
    </location>
</feature>
<protein>
    <recommendedName>
        <fullName evidence="4">Guanine nucleotide-binding protein-like 1</fullName>
    </recommendedName>
</protein>
<feature type="region of interest" description="Disordered" evidence="5">
    <location>
        <begin position="144"/>
        <end position="168"/>
    </location>
</feature>
<dbReference type="Gene3D" id="3.40.50.300">
    <property type="entry name" value="P-loop containing nucleotide triphosphate hydrolases"/>
    <property type="match status" value="2"/>
</dbReference>
<evidence type="ECO:0000256" key="1">
    <source>
        <dbReference type="ARBA" id="ARBA00022741"/>
    </source>
</evidence>
<comment type="caution">
    <text evidence="7">The sequence shown here is derived from an EMBL/GenBank/DDBJ whole genome shotgun (WGS) entry which is preliminary data.</text>
</comment>
<feature type="region of interest" description="Disordered" evidence="5">
    <location>
        <begin position="630"/>
        <end position="652"/>
    </location>
</feature>
<feature type="compositionally biased region" description="Low complexity" evidence="5">
    <location>
        <begin position="321"/>
        <end position="330"/>
    </location>
</feature>
<sequence length="754" mass="82137">MPRSKPFSGKKKKDQLQLKRSLKAAKAAQSAPTPEGAAPFSESQELKRLKDTKLRSFFFREDPHDVDLRKATADLPFAAASGLQLQTGVADFVHIEIPKRPPWSYEMNRGQLESRETSYFYRWLGETLGDPQLSQELQAITEGRVPEAPVVQETENSSVPTGTTNPPPMAVAEVPRENPARKISLFEANLEVWRQLWRVLERSDVVILLCDVRHAFLHANRGLIDYVRRPRAAGGLGKPLVIVLTKIDLVPPYVVRAWTDSFKTSFPDITIVPFSARAASEAAKAKLKAAAPPASRPEPVFPSVPQGRAKLRRQKQRQKQLKAAAAASLAADEEDPPSADEPDDSPEAQTPENKPPDVVGSLIDSCVRAYQDWYKIRPPQPPQAGEAREDEDASEGDEGESEGSDERDEMSSPRQQQRDPHQSHRSPHAPTPPPDAPTQRVSITIGFVGQPNVGKSSLMNALVGHKVTSVSRTPGHTKHFQTFHITTNESAAPALIGLPVPVDGTPGARDHVIRLVDSPGLVFPLSCQDQRQAAQLRALQVVAGLFPIAQLREPYTSIRYLAESGLIPLSSLLAAYGLADTLLTADRPGATPAVQRRGPTDLSEQTIQILRTADAYQFAIAADQPFLEAQQPAPGSADGQQQPSTAAEAERELRQCLSPGRLCDLLALKRGFFTRGGRPDRHRAALMLLNEVVDGVGSGVALPAEAEQATATQPQQQGGTVAEDPALSAAGQTMGKYRHQLPLWTLPQELATRK</sequence>
<accession>A0ABQ8UFM5</accession>
<name>A0ABQ8UFM5_9EUKA</name>
<evidence type="ECO:0000256" key="2">
    <source>
        <dbReference type="ARBA" id="ARBA00023134"/>
    </source>
</evidence>
<dbReference type="PANTHER" id="PTHR45709">
    <property type="entry name" value="LARGE SUBUNIT GTPASE 1 HOMOLOG-RELATED"/>
    <property type="match status" value="1"/>
</dbReference>
<feature type="region of interest" description="Disordered" evidence="5">
    <location>
        <begin position="287"/>
        <end position="360"/>
    </location>
</feature>
<organism evidence="7 8">
    <name type="scientific">Paratrimastix pyriformis</name>
    <dbReference type="NCBI Taxonomy" id="342808"/>
    <lineage>
        <taxon>Eukaryota</taxon>
        <taxon>Metamonada</taxon>
        <taxon>Preaxostyla</taxon>
        <taxon>Paratrimastigidae</taxon>
        <taxon>Paratrimastix</taxon>
    </lineage>
</organism>
<feature type="domain" description="G" evidence="6">
    <location>
        <begin position="444"/>
        <end position="533"/>
    </location>
</feature>
<evidence type="ECO:0000259" key="6">
    <source>
        <dbReference type="Pfam" id="PF01926"/>
    </source>
</evidence>
<dbReference type="EMBL" id="JAPMOS010000035">
    <property type="protein sequence ID" value="KAJ4458051.1"/>
    <property type="molecule type" value="Genomic_DNA"/>
</dbReference>
<evidence type="ECO:0000313" key="8">
    <source>
        <dbReference type="Proteomes" id="UP001141327"/>
    </source>
</evidence>
<evidence type="ECO:0000256" key="5">
    <source>
        <dbReference type="SAM" id="MobiDB-lite"/>
    </source>
</evidence>
<feature type="compositionally biased region" description="Acidic residues" evidence="5">
    <location>
        <begin position="331"/>
        <end position="346"/>
    </location>
</feature>
<feature type="compositionally biased region" description="Acidic residues" evidence="5">
    <location>
        <begin position="388"/>
        <end position="408"/>
    </location>
</feature>
<dbReference type="SUPFAM" id="SSF52540">
    <property type="entry name" value="P-loop containing nucleoside triphosphate hydrolases"/>
    <property type="match status" value="1"/>
</dbReference>
<dbReference type="InterPro" id="IPR027417">
    <property type="entry name" value="P-loop_NTPase"/>
</dbReference>
<evidence type="ECO:0000313" key="7">
    <source>
        <dbReference type="EMBL" id="KAJ4458051.1"/>
    </source>
</evidence>
<dbReference type="Proteomes" id="UP001141327">
    <property type="component" value="Unassembled WGS sequence"/>
</dbReference>
<evidence type="ECO:0000256" key="3">
    <source>
        <dbReference type="ARBA" id="ARBA00037770"/>
    </source>
</evidence>
<keyword evidence="8" id="KW-1185">Reference proteome</keyword>